<reference evidence="1" key="2">
    <citation type="journal article" date="2019" name="Gigascience">
        <title>High-quality Schistosoma haematobium genome achieved by single-molecule and long-range sequencing.</title>
        <authorList>
            <person name="Stroehlein A.J."/>
            <person name="Korhonen P.K."/>
            <person name="Chong T.M."/>
            <person name="Lim Y.L."/>
            <person name="Chan K.G."/>
            <person name="Webster B."/>
            <person name="Rollinson D."/>
            <person name="Brindley P.J."/>
            <person name="Gasser R.B."/>
            <person name="Young N.D."/>
        </authorList>
    </citation>
    <scope>NUCLEOTIDE SEQUENCE</scope>
</reference>
<sequence>MLSISFVNILDFENVVNSIEKKYDINHPKSLQIKECFDNERKIYENVRTEYNQEICGELKQLNQRDTDELLSWLTILNLHISYLNLDLFIYRFRSELASVVTD</sequence>
<reference evidence="1" key="4">
    <citation type="journal article" date="2022" name="PLoS Pathog.">
        <title>Chromosome-level genome of Schistosoma haematobium underpins genome-wide explorations of molecular variation.</title>
        <authorList>
            <person name="Stroehlein A.J."/>
            <person name="Korhonen P.K."/>
            <person name="Lee V.V."/>
            <person name="Ralph S.A."/>
            <person name="Mentink-Kane M."/>
            <person name="You H."/>
            <person name="McManus D.P."/>
            <person name="Tchuente L.T."/>
            <person name="Stothard J.R."/>
            <person name="Kaur P."/>
            <person name="Dudchenko O."/>
            <person name="Aiden E.L."/>
            <person name="Yang B."/>
            <person name="Yang H."/>
            <person name="Emery A.M."/>
            <person name="Webster B.L."/>
            <person name="Brindley P.J."/>
            <person name="Rollinson D."/>
            <person name="Chang B.C.H."/>
            <person name="Gasser R.B."/>
            <person name="Young N.D."/>
        </authorList>
    </citation>
    <scope>NUCLEOTIDE SEQUENCE</scope>
</reference>
<dbReference type="GeneID" id="75576494"/>
<evidence type="ECO:0000313" key="1">
    <source>
        <dbReference type="EMBL" id="KAH9580834.1"/>
    </source>
</evidence>
<evidence type="ECO:0000313" key="2">
    <source>
        <dbReference type="Proteomes" id="UP000471633"/>
    </source>
</evidence>
<reference evidence="1" key="3">
    <citation type="submission" date="2021-06" db="EMBL/GenBank/DDBJ databases">
        <title>Chromosome-level genome assembly for S. haematobium.</title>
        <authorList>
            <person name="Stroehlein A.J."/>
        </authorList>
    </citation>
    <scope>NUCLEOTIDE SEQUENCE</scope>
</reference>
<keyword evidence="2" id="KW-1185">Reference proteome</keyword>
<organism evidence="1 2">
    <name type="scientific">Schistosoma haematobium</name>
    <name type="common">Blood fluke</name>
    <dbReference type="NCBI Taxonomy" id="6185"/>
    <lineage>
        <taxon>Eukaryota</taxon>
        <taxon>Metazoa</taxon>
        <taxon>Spiralia</taxon>
        <taxon>Lophotrochozoa</taxon>
        <taxon>Platyhelminthes</taxon>
        <taxon>Trematoda</taxon>
        <taxon>Digenea</taxon>
        <taxon>Strigeidida</taxon>
        <taxon>Schistosomatoidea</taxon>
        <taxon>Schistosomatidae</taxon>
        <taxon>Schistosoma</taxon>
    </lineage>
</organism>
<protein>
    <submittedName>
        <fullName evidence="1">Uncharacterized protein</fullName>
    </submittedName>
</protein>
<dbReference type="CTD" id="75576494"/>
<comment type="caution">
    <text evidence="1">The sequence shown here is derived from an EMBL/GenBank/DDBJ whole genome shotgun (WGS) entry which is preliminary data.</text>
</comment>
<dbReference type="EMBL" id="AMPZ03000007">
    <property type="protein sequence ID" value="KAH9580834.1"/>
    <property type="molecule type" value="Genomic_DNA"/>
</dbReference>
<dbReference type="Proteomes" id="UP000471633">
    <property type="component" value="Unassembled WGS sequence"/>
</dbReference>
<name>A0A922IKD2_SCHHA</name>
<accession>A0A922IKD2</accession>
<proteinExistence type="predicted"/>
<dbReference type="AlphaFoldDB" id="A0A922IKD2"/>
<gene>
    <name evidence="1" type="ORF">MS3_00000737</name>
</gene>
<dbReference type="RefSeq" id="XP_051065139.1">
    <property type="nucleotide sequence ID" value="XM_051208391.1"/>
</dbReference>
<reference evidence="1" key="1">
    <citation type="journal article" date="2012" name="Nat. Genet.">
        <title>Whole-genome sequence of Schistosoma haematobium.</title>
        <authorList>
            <person name="Young N.D."/>
            <person name="Jex A.R."/>
            <person name="Li B."/>
            <person name="Liu S."/>
            <person name="Yang L."/>
            <person name="Xiong Z."/>
            <person name="Li Y."/>
            <person name="Cantacessi C."/>
            <person name="Hall R.S."/>
            <person name="Xu X."/>
            <person name="Chen F."/>
            <person name="Wu X."/>
            <person name="Zerlotini A."/>
            <person name="Oliveira G."/>
            <person name="Hofmann A."/>
            <person name="Zhang G."/>
            <person name="Fang X."/>
            <person name="Kang Y."/>
            <person name="Campbell B.E."/>
            <person name="Loukas A."/>
            <person name="Ranganathan S."/>
            <person name="Rollinson D."/>
            <person name="Rinaldi G."/>
            <person name="Brindley P.J."/>
            <person name="Yang H."/>
            <person name="Wang J."/>
            <person name="Wang J."/>
            <person name="Gasser R.B."/>
        </authorList>
    </citation>
    <scope>NUCLEOTIDE SEQUENCE</scope>
</reference>